<dbReference type="AlphaFoldDB" id="A0A1A9UHK2"/>
<proteinExistence type="predicted"/>
<evidence type="ECO:0000313" key="2">
    <source>
        <dbReference type="Proteomes" id="UP000078200"/>
    </source>
</evidence>
<protein>
    <submittedName>
        <fullName evidence="1">Uncharacterized protein</fullName>
    </submittedName>
</protein>
<dbReference type="EnsemblMetazoa" id="GAUT005099-RA">
    <property type="protein sequence ID" value="GAUT005099-PA"/>
    <property type="gene ID" value="GAUT005099"/>
</dbReference>
<keyword evidence="2" id="KW-1185">Reference proteome</keyword>
<reference evidence="1" key="1">
    <citation type="submission" date="2020-05" db="UniProtKB">
        <authorList>
            <consortium name="EnsemblMetazoa"/>
        </authorList>
    </citation>
    <scope>IDENTIFICATION</scope>
    <source>
        <strain evidence="1">TTRI</strain>
    </source>
</reference>
<evidence type="ECO:0000313" key="1">
    <source>
        <dbReference type="EnsemblMetazoa" id="GAUT005099-PA"/>
    </source>
</evidence>
<dbReference type="Proteomes" id="UP000078200">
    <property type="component" value="Unassembled WGS sequence"/>
</dbReference>
<accession>A0A1A9UHK2</accession>
<sequence>MAFNEQIADRPKSAQHFEEVRRHVRNFKKVSNNTYSLQYFEVRASHQSHRQTKETLKRDLQLSQKYLEGAAKHNTVLLATAQLRTNLKVQRYNNLSRIEHCIACY</sequence>
<organism evidence="1 2">
    <name type="scientific">Glossina austeni</name>
    <name type="common">Savannah tsetse fly</name>
    <dbReference type="NCBI Taxonomy" id="7395"/>
    <lineage>
        <taxon>Eukaryota</taxon>
        <taxon>Metazoa</taxon>
        <taxon>Ecdysozoa</taxon>
        <taxon>Arthropoda</taxon>
        <taxon>Hexapoda</taxon>
        <taxon>Insecta</taxon>
        <taxon>Pterygota</taxon>
        <taxon>Neoptera</taxon>
        <taxon>Endopterygota</taxon>
        <taxon>Diptera</taxon>
        <taxon>Brachycera</taxon>
        <taxon>Muscomorpha</taxon>
        <taxon>Hippoboscoidea</taxon>
        <taxon>Glossinidae</taxon>
        <taxon>Glossina</taxon>
    </lineage>
</organism>
<dbReference type="VEuPathDB" id="VectorBase:GAUT005099"/>
<name>A0A1A9UHK2_GLOAU</name>